<evidence type="ECO:0000313" key="2">
    <source>
        <dbReference type="EMBL" id="VUZ48749.1"/>
    </source>
</evidence>
<feature type="compositionally biased region" description="Low complexity" evidence="1">
    <location>
        <begin position="195"/>
        <end position="211"/>
    </location>
</feature>
<feature type="compositionally biased region" description="Acidic residues" evidence="1">
    <location>
        <begin position="172"/>
        <end position="192"/>
    </location>
</feature>
<sequence>MIMKELGGLGLLTNERLTLFSKQQVILHSITLQNVHLTPLTFVENNRNLKFLGVAHCVNYKAIERLSVKYSSIEIIGGMSETQLIKTLQYYGPHRKIFISETLYFVSDLVRRGHYFSPTFFEFVAKFLEDELKNKCYVYSAVVIYCSDDDDSESSATSSTQEVENDSIYSDIDGDENDASSVFDEDNDDFGDPDGGYSESGDASYEDSSGSEGDGRENDDASSSDEDDDGSVGFDDDADGDYSESKAALFSSNDDSGEYGANGNGEVDDRESDDASFSDVDSRDSDFDTEDDDRESDVTSTDDGDSDDDNGESGNASDAVFSANSVASDFDDAHESDDESEDLIHDFDEVDDTFERMSECELAEIVTNSSYICTSSVRKIYPVCTLILEKVKLNEDLAETAIHLRDILKIRKSNADFYIIN</sequence>
<feature type="compositionally biased region" description="Acidic residues" evidence="1">
    <location>
        <begin position="287"/>
        <end position="311"/>
    </location>
</feature>
<reference evidence="2 3" key="1">
    <citation type="submission" date="2019-07" db="EMBL/GenBank/DDBJ databases">
        <authorList>
            <person name="Jastrzebski P J."/>
            <person name="Paukszto L."/>
            <person name="Jastrzebski P J."/>
        </authorList>
    </citation>
    <scope>NUCLEOTIDE SEQUENCE [LARGE SCALE GENOMIC DNA]</scope>
    <source>
        <strain evidence="2 3">WMS-il1</strain>
    </source>
</reference>
<gene>
    <name evidence="2" type="ORF">WMSIL1_LOCUS8017</name>
</gene>
<keyword evidence="3" id="KW-1185">Reference proteome</keyword>
<proteinExistence type="predicted"/>
<evidence type="ECO:0000313" key="3">
    <source>
        <dbReference type="Proteomes" id="UP000321570"/>
    </source>
</evidence>
<feature type="compositionally biased region" description="Acidic residues" evidence="1">
    <location>
        <begin position="266"/>
        <end position="276"/>
    </location>
</feature>
<protein>
    <submittedName>
        <fullName evidence="2">Uncharacterized protein</fullName>
    </submittedName>
</protein>
<dbReference type="Proteomes" id="UP000321570">
    <property type="component" value="Unassembled WGS sequence"/>
</dbReference>
<organism evidence="2 3">
    <name type="scientific">Hymenolepis diminuta</name>
    <name type="common">Rat tapeworm</name>
    <dbReference type="NCBI Taxonomy" id="6216"/>
    <lineage>
        <taxon>Eukaryota</taxon>
        <taxon>Metazoa</taxon>
        <taxon>Spiralia</taxon>
        <taxon>Lophotrochozoa</taxon>
        <taxon>Platyhelminthes</taxon>
        <taxon>Cestoda</taxon>
        <taxon>Eucestoda</taxon>
        <taxon>Cyclophyllidea</taxon>
        <taxon>Hymenolepididae</taxon>
        <taxon>Hymenolepis</taxon>
    </lineage>
</organism>
<evidence type="ECO:0000256" key="1">
    <source>
        <dbReference type="SAM" id="MobiDB-lite"/>
    </source>
</evidence>
<accession>A0A564YP26</accession>
<feature type="compositionally biased region" description="Acidic residues" evidence="1">
    <location>
        <begin position="220"/>
        <end position="242"/>
    </location>
</feature>
<dbReference type="EMBL" id="CABIJS010000310">
    <property type="protein sequence ID" value="VUZ48749.1"/>
    <property type="molecule type" value="Genomic_DNA"/>
</dbReference>
<feature type="region of interest" description="Disordered" evidence="1">
    <location>
        <begin position="149"/>
        <end position="318"/>
    </location>
</feature>
<dbReference type="AlphaFoldDB" id="A0A564YP26"/>
<name>A0A564YP26_HYMDI</name>